<dbReference type="PROSITE" id="PS51350">
    <property type="entry name" value="PTS_HPR_DOM"/>
    <property type="match status" value="1"/>
</dbReference>
<dbReference type="SUPFAM" id="SSF53062">
    <property type="entry name" value="PTS system fructose IIA component-like"/>
    <property type="match status" value="1"/>
</dbReference>
<evidence type="ECO:0000313" key="6">
    <source>
        <dbReference type="Proteomes" id="UP000243201"/>
    </source>
</evidence>
<sequence length="308" mass="31783">MRPQTAFIIVSQSQTLARGVCEVVSTLAPEVIVEPCGCHDEGLGTASQIVTTQVSAVMEKISEQGAIVLMADFGAARLACQQVITDLGERSLRLGRGPLIEGTAAGAVAAAQGADLTEVLRSISAAAQFFPEEDAADILPPAPAVDPLAPRTVVYGGTEPLSARPAARLARIATGFDAQVTINDVDAGSVLALMGLKVQPGAELRISAEGGESRRALDAVEAELSDSNAPWPEEIATDQMPEPEAVTQLRAAAAQTPKSHQDAAAEKSNTTSENIVPPPPTDSLASSAESAELIKRIGVGPLPVSLEK</sequence>
<dbReference type="GO" id="GO:0009401">
    <property type="term" value="P:phosphoenolpyruvate-dependent sugar phosphotransferase system"/>
    <property type="evidence" value="ECO:0007669"/>
    <property type="project" value="InterPro"/>
</dbReference>
<dbReference type="InterPro" id="IPR000032">
    <property type="entry name" value="HPr-like"/>
</dbReference>
<organism evidence="3 5">
    <name type="scientific">Varibaculum cambriense</name>
    <dbReference type="NCBI Taxonomy" id="184870"/>
    <lineage>
        <taxon>Bacteria</taxon>
        <taxon>Bacillati</taxon>
        <taxon>Actinomycetota</taxon>
        <taxon>Actinomycetes</taxon>
        <taxon>Actinomycetales</taxon>
        <taxon>Actinomycetaceae</taxon>
        <taxon>Varibaculum</taxon>
    </lineage>
</organism>
<keyword evidence="6" id="KW-1185">Reference proteome</keyword>
<dbReference type="RefSeq" id="WP_060920474.1">
    <property type="nucleotide sequence ID" value="NZ_CAUPGC010000001.1"/>
</dbReference>
<dbReference type="AlphaFoldDB" id="A0AB34WZ29"/>
<evidence type="ECO:0000259" key="2">
    <source>
        <dbReference type="PROSITE" id="PS51350"/>
    </source>
</evidence>
<dbReference type="InterPro" id="IPR039643">
    <property type="entry name" value="DhaM"/>
</dbReference>
<reference evidence="3 5" key="1">
    <citation type="submission" date="2016-01" db="EMBL/GenBank/DDBJ databases">
        <authorList>
            <person name="Mitreva M."/>
            <person name="Pepin K.H."/>
            <person name="Mihindukulasuriya K.A."/>
            <person name="Fulton R."/>
            <person name="Fronick C."/>
            <person name="O'Laughlin M."/>
            <person name="Miner T."/>
            <person name="Herter B."/>
            <person name="Rosa B.A."/>
            <person name="Cordes M."/>
            <person name="Tomlinson C."/>
            <person name="Wollam A."/>
            <person name="Palsikar V.B."/>
            <person name="Mardis E.R."/>
            <person name="Wilson R.K."/>
        </authorList>
    </citation>
    <scope>NUCLEOTIDE SEQUENCE [LARGE SCALE GENOMIC DNA]</scope>
    <source>
        <strain evidence="3 5">DNF00696</strain>
    </source>
</reference>
<comment type="caution">
    <text evidence="3">The sequence shown here is derived from an EMBL/GenBank/DDBJ whole genome shotgun (WGS) entry which is preliminary data.</text>
</comment>
<dbReference type="GO" id="GO:0019563">
    <property type="term" value="P:glycerol catabolic process"/>
    <property type="evidence" value="ECO:0007669"/>
    <property type="project" value="InterPro"/>
</dbReference>
<dbReference type="InterPro" id="IPR036662">
    <property type="entry name" value="PTS_EIIA_man-typ_sf"/>
</dbReference>
<dbReference type="PANTHER" id="PTHR38594">
    <property type="entry name" value="PEP-DEPENDENT DIHYDROXYACETONE KINASE, PHOSPHORYL DONOR SUBUNIT DHAM"/>
    <property type="match status" value="1"/>
</dbReference>
<dbReference type="Proteomes" id="UP000243201">
    <property type="component" value="Unassembled WGS sequence"/>
</dbReference>
<dbReference type="PRINTS" id="PR00107">
    <property type="entry name" value="PHOSPHOCPHPR"/>
</dbReference>
<dbReference type="Proteomes" id="UP000070572">
    <property type="component" value="Unassembled WGS sequence"/>
</dbReference>
<dbReference type="EMBL" id="PNGC01000001">
    <property type="protein sequence ID" value="PMB90603.1"/>
    <property type="molecule type" value="Genomic_DNA"/>
</dbReference>
<evidence type="ECO:0000313" key="3">
    <source>
        <dbReference type="EMBL" id="KXB80452.1"/>
    </source>
</evidence>
<evidence type="ECO:0000313" key="4">
    <source>
        <dbReference type="EMBL" id="PMB90603.1"/>
    </source>
</evidence>
<evidence type="ECO:0000313" key="5">
    <source>
        <dbReference type="Proteomes" id="UP000070572"/>
    </source>
</evidence>
<evidence type="ECO:0000256" key="1">
    <source>
        <dbReference type="SAM" id="MobiDB-lite"/>
    </source>
</evidence>
<feature type="region of interest" description="Disordered" evidence="1">
    <location>
        <begin position="251"/>
        <end position="289"/>
    </location>
</feature>
<name>A0AB34WZ29_9ACTO</name>
<dbReference type="GO" id="GO:0047324">
    <property type="term" value="F:phosphoenolpyruvate-glycerone phosphotransferase activity"/>
    <property type="evidence" value="ECO:0007669"/>
    <property type="project" value="InterPro"/>
</dbReference>
<dbReference type="Gene3D" id="3.30.1340.10">
    <property type="entry name" value="HPr-like"/>
    <property type="match status" value="1"/>
</dbReference>
<protein>
    <submittedName>
        <fullName evidence="3">Phosphocarrier, HPr family</fullName>
    </submittedName>
</protein>
<dbReference type="EMBL" id="LSDN01000015">
    <property type="protein sequence ID" value="KXB80452.1"/>
    <property type="molecule type" value="Genomic_DNA"/>
</dbReference>
<proteinExistence type="predicted"/>
<dbReference type="SUPFAM" id="SSF55594">
    <property type="entry name" value="HPr-like"/>
    <property type="match status" value="1"/>
</dbReference>
<gene>
    <name evidence="4" type="ORF">CJ240_02405</name>
    <name evidence="3" type="ORF">HMPREF1862_01134</name>
</gene>
<dbReference type="InterPro" id="IPR035895">
    <property type="entry name" value="HPr-like_sf"/>
</dbReference>
<accession>A0AB34WZ29</accession>
<dbReference type="Pfam" id="PF00381">
    <property type="entry name" value="PTS-HPr"/>
    <property type="match status" value="1"/>
</dbReference>
<dbReference type="PANTHER" id="PTHR38594:SF1">
    <property type="entry name" value="PEP-DEPENDENT DIHYDROXYACETONE KINASE, PHOSPHORYL DONOR SUBUNIT DHAM"/>
    <property type="match status" value="1"/>
</dbReference>
<feature type="domain" description="HPr" evidence="2">
    <location>
        <begin position="148"/>
        <end position="234"/>
    </location>
</feature>
<dbReference type="GO" id="GO:0016020">
    <property type="term" value="C:membrane"/>
    <property type="evidence" value="ECO:0007669"/>
    <property type="project" value="InterPro"/>
</dbReference>
<dbReference type="Gene3D" id="3.40.50.510">
    <property type="entry name" value="Phosphotransferase system, mannose-type IIA component"/>
    <property type="match status" value="1"/>
</dbReference>
<reference evidence="4 6" key="2">
    <citation type="submission" date="2017-09" db="EMBL/GenBank/DDBJ databases">
        <title>Bacterial strain isolated from the female urinary microbiota.</title>
        <authorList>
            <person name="Thomas-White K."/>
            <person name="Kumar N."/>
            <person name="Forster S."/>
            <person name="Putonti C."/>
            <person name="Lawley T."/>
            <person name="Wolfe A.J."/>
        </authorList>
    </citation>
    <scope>NUCLEOTIDE SEQUENCE [LARGE SCALE GENOMIC DNA]</scope>
    <source>
        <strain evidence="4 6">UMB0744</strain>
    </source>
</reference>